<feature type="transmembrane region" description="Helical" evidence="7">
    <location>
        <begin position="222"/>
        <end position="240"/>
    </location>
</feature>
<dbReference type="CDD" id="cd06173">
    <property type="entry name" value="MFS_MefA_like"/>
    <property type="match status" value="1"/>
</dbReference>
<feature type="transmembrane region" description="Helical" evidence="7">
    <location>
        <begin position="260"/>
        <end position="281"/>
    </location>
</feature>
<evidence type="ECO:0000256" key="3">
    <source>
        <dbReference type="ARBA" id="ARBA00022475"/>
    </source>
</evidence>
<comment type="caution">
    <text evidence="9">The sequence shown here is derived from an EMBL/GenBank/DDBJ whole genome shotgun (WGS) entry which is preliminary data.</text>
</comment>
<feature type="transmembrane region" description="Helical" evidence="7">
    <location>
        <begin position="104"/>
        <end position="121"/>
    </location>
</feature>
<dbReference type="PRINTS" id="PR01988">
    <property type="entry name" value="EXPORTERBACE"/>
</dbReference>
<dbReference type="SUPFAM" id="SSF103473">
    <property type="entry name" value="MFS general substrate transporter"/>
    <property type="match status" value="1"/>
</dbReference>
<accession>A0A956SGE7</accession>
<feature type="transmembrane region" description="Helical" evidence="7">
    <location>
        <begin position="49"/>
        <end position="70"/>
    </location>
</feature>
<dbReference type="GO" id="GO:0005886">
    <property type="term" value="C:plasma membrane"/>
    <property type="evidence" value="ECO:0007669"/>
    <property type="project" value="UniProtKB-SubCell"/>
</dbReference>
<dbReference type="PANTHER" id="PTHR23513">
    <property type="entry name" value="INTEGRAL MEMBRANE EFFLUX PROTEIN-RELATED"/>
    <property type="match status" value="1"/>
</dbReference>
<keyword evidence="5 7" id="KW-1133">Transmembrane helix</keyword>
<evidence type="ECO:0000256" key="5">
    <source>
        <dbReference type="ARBA" id="ARBA00022989"/>
    </source>
</evidence>
<feature type="transmembrane region" description="Helical" evidence="7">
    <location>
        <begin position="171"/>
        <end position="190"/>
    </location>
</feature>
<keyword evidence="2" id="KW-0813">Transport</keyword>
<name>A0A956SGE7_UNCEI</name>
<dbReference type="Pfam" id="PF05977">
    <property type="entry name" value="MFS_3"/>
    <property type="match status" value="1"/>
</dbReference>
<dbReference type="InterPro" id="IPR020846">
    <property type="entry name" value="MFS_dom"/>
</dbReference>
<protein>
    <submittedName>
        <fullName evidence="9">MFS transporter</fullName>
    </submittedName>
</protein>
<comment type="subcellular location">
    <subcellularLocation>
        <location evidence="1">Cell membrane</location>
        <topology evidence="1">Multi-pass membrane protein</topology>
    </subcellularLocation>
</comment>
<dbReference type="InterPro" id="IPR036259">
    <property type="entry name" value="MFS_trans_sf"/>
</dbReference>
<dbReference type="InterPro" id="IPR022324">
    <property type="entry name" value="Bacilysin_exporter_BacE_put"/>
</dbReference>
<feature type="transmembrane region" description="Helical" evidence="7">
    <location>
        <begin position="77"/>
        <end position="98"/>
    </location>
</feature>
<evidence type="ECO:0000313" key="9">
    <source>
        <dbReference type="EMBL" id="MCA9757328.1"/>
    </source>
</evidence>
<evidence type="ECO:0000259" key="8">
    <source>
        <dbReference type="PROSITE" id="PS50850"/>
    </source>
</evidence>
<feature type="transmembrane region" description="Helical" evidence="7">
    <location>
        <begin position="142"/>
        <end position="165"/>
    </location>
</feature>
<dbReference type="Proteomes" id="UP000739538">
    <property type="component" value="Unassembled WGS sequence"/>
</dbReference>
<keyword evidence="6 7" id="KW-0472">Membrane</keyword>
<organism evidence="9 10">
    <name type="scientific">Eiseniibacteriota bacterium</name>
    <dbReference type="NCBI Taxonomy" id="2212470"/>
    <lineage>
        <taxon>Bacteria</taxon>
        <taxon>Candidatus Eiseniibacteriota</taxon>
    </lineage>
</organism>
<keyword evidence="3" id="KW-1003">Cell membrane</keyword>
<dbReference type="Gene3D" id="1.20.1250.20">
    <property type="entry name" value="MFS general substrate transporter like domains"/>
    <property type="match status" value="1"/>
</dbReference>
<reference evidence="9" key="2">
    <citation type="journal article" date="2021" name="Microbiome">
        <title>Successional dynamics and alternative stable states in a saline activated sludge microbial community over 9 years.</title>
        <authorList>
            <person name="Wang Y."/>
            <person name="Ye J."/>
            <person name="Ju F."/>
            <person name="Liu L."/>
            <person name="Boyd J.A."/>
            <person name="Deng Y."/>
            <person name="Parks D.H."/>
            <person name="Jiang X."/>
            <person name="Yin X."/>
            <person name="Woodcroft B.J."/>
            <person name="Tyson G.W."/>
            <person name="Hugenholtz P."/>
            <person name="Polz M.F."/>
            <person name="Zhang T."/>
        </authorList>
    </citation>
    <scope>NUCLEOTIDE SEQUENCE</scope>
    <source>
        <strain evidence="9">HKST-UBA02</strain>
    </source>
</reference>
<dbReference type="InterPro" id="IPR010290">
    <property type="entry name" value="TM_effector"/>
</dbReference>
<feature type="transmembrane region" description="Helical" evidence="7">
    <location>
        <begin position="12"/>
        <end position="29"/>
    </location>
</feature>
<dbReference type="AlphaFoldDB" id="A0A956SGE7"/>
<keyword evidence="4 7" id="KW-0812">Transmembrane</keyword>
<feature type="transmembrane region" description="Helical" evidence="7">
    <location>
        <begin position="311"/>
        <end position="331"/>
    </location>
</feature>
<evidence type="ECO:0000256" key="1">
    <source>
        <dbReference type="ARBA" id="ARBA00004651"/>
    </source>
</evidence>
<dbReference type="GO" id="GO:0022857">
    <property type="term" value="F:transmembrane transporter activity"/>
    <property type="evidence" value="ECO:0007669"/>
    <property type="project" value="InterPro"/>
</dbReference>
<dbReference type="PROSITE" id="PS50850">
    <property type="entry name" value="MFS"/>
    <property type="match status" value="1"/>
</dbReference>
<feature type="transmembrane region" description="Helical" evidence="7">
    <location>
        <begin position="288"/>
        <end position="305"/>
    </location>
</feature>
<feature type="transmembrane region" description="Helical" evidence="7">
    <location>
        <begin position="352"/>
        <end position="373"/>
    </location>
</feature>
<evidence type="ECO:0000256" key="2">
    <source>
        <dbReference type="ARBA" id="ARBA00022448"/>
    </source>
</evidence>
<evidence type="ECO:0000256" key="7">
    <source>
        <dbReference type="SAM" id="Phobius"/>
    </source>
</evidence>
<reference evidence="9" key="1">
    <citation type="submission" date="2020-04" db="EMBL/GenBank/DDBJ databases">
        <authorList>
            <person name="Zhang T."/>
        </authorList>
    </citation>
    <scope>NUCLEOTIDE SEQUENCE</scope>
    <source>
        <strain evidence="9">HKST-UBA02</strain>
    </source>
</reference>
<evidence type="ECO:0000313" key="10">
    <source>
        <dbReference type="Proteomes" id="UP000739538"/>
    </source>
</evidence>
<dbReference type="EMBL" id="JAGQHS010000093">
    <property type="protein sequence ID" value="MCA9757328.1"/>
    <property type="molecule type" value="Genomic_DNA"/>
</dbReference>
<feature type="domain" description="Major facilitator superfamily (MFS) profile" evidence="8">
    <location>
        <begin position="1"/>
        <end position="400"/>
    </location>
</feature>
<proteinExistence type="predicted"/>
<dbReference type="PANTHER" id="PTHR23513:SF11">
    <property type="entry name" value="STAPHYLOFERRIN A TRANSPORTER"/>
    <property type="match status" value="1"/>
</dbReference>
<evidence type="ECO:0000256" key="4">
    <source>
        <dbReference type="ARBA" id="ARBA00022692"/>
    </source>
</evidence>
<sequence length="420" mass="44860">MRSGFAALSHRNYRLYWFGSVVSLMGGWMQSVAQSWLVLELTNSTFQVGMVFAMQFLPVLLFGMIGGLFADKFDKRRVLLITQSLAAAQALTLAFLQFRGVVEAWQVMALAAVLGLVNVVDMPTRQSFTIELVGRADVMNAIALNTSAFNLARIVGPAIAGLLIGKLGTQVAFLLNGISFLGVILGLLAMRPANLYRGTERAREGIREGLTVGISYIRRTPVVQIPIVLVGVVATFGLNYNVLLPGMARDQFAIGAEGFGLLMSSFGIGSLIAALTVAFFSRLDPVPTMVRGAIGFSLLGLVFAFSPWFPAVWLAALNLLFIGFCMIWMTATANTTIQRTSPDELRGRVMSVYVSIFAGSTPIGSLFAGGLATRFSPQVALAAGSLLSLVAAFWAAARTRRLPEGAMDAARSGASPPSGK</sequence>
<gene>
    <name evidence="9" type="ORF">KDA27_16105</name>
</gene>
<feature type="transmembrane region" description="Helical" evidence="7">
    <location>
        <begin position="379"/>
        <end position="397"/>
    </location>
</feature>
<evidence type="ECO:0000256" key="6">
    <source>
        <dbReference type="ARBA" id="ARBA00023136"/>
    </source>
</evidence>